<organism evidence="3 4">
    <name type="scientific">Planosporangium thailandense</name>
    <dbReference type="NCBI Taxonomy" id="765197"/>
    <lineage>
        <taxon>Bacteria</taxon>
        <taxon>Bacillati</taxon>
        <taxon>Actinomycetota</taxon>
        <taxon>Actinomycetes</taxon>
        <taxon>Micromonosporales</taxon>
        <taxon>Micromonosporaceae</taxon>
        <taxon>Planosporangium</taxon>
    </lineage>
</organism>
<dbReference type="Pfam" id="PF00582">
    <property type="entry name" value="Usp"/>
    <property type="match status" value="2"/>
</dbReference>
<feature type="domain" description="UspA" evidence="2">
    <location>
        <begin position="4"/>
        <end position="144"/>
    </location>
</feature>
<dbReference type="PANTHER" id="PTHR46268:SF6">
    <property type="entry name" value="UNIVERSAL STRESS PROTEIN UP12"/>
    <property type="match status" value="1"/>
</dbReference>
<gene>
    <name evidence="3" type="ORF">HC031_26865</name>
</gene>
<dbReference type="Proteomes" id="UP000722989">
    <property type="component" value="Unassembled WGS sequence"/>
</dbReference>
<protein>
    <submittedName>
        <fullName evidence="3">Universal stress protein</fullName>
    </submittedName>
</protein>
<dbReference type="InterPro" id="IPR006016">
    <property type="entry name" value="UspA"/>
</dbReference>
<reference evidence="3 4" key="1">
    <citation type="submission" date="2020-03" db="EMBL/GenBank/DDBJ databases">
        <title>WGS of the type strain of Planosporangium spp.</title>
        <authorList>
            <person name="Thawai C."/>
        </authorList>
    </citation>
    <scope>NUCLEOTIDE SEQUENCE [LARGE SCALE GENOMIC DNA]</scope>
    <source>
        <strain evidence="3 4">TBRC 5610</strain>
    </source>
</reference>
<proteinExistence type="inferred from homology"/>
<dbReference type="PANTHER" id="PTHR46268">
    <property type="entry name" value="STRESS RESPONSE PROTEIN NHAX"/>
    <property type="match status" value="1"/>
</dbReference>
<evidence type="ECO:0000259" key="2">
    <source>
        <dbReference type="Pfam" id="PF00582"/>
    </source>
</evidence>
<comment type="caution">
    <text evidence="3">The sequence shown here is derived from an EMBL/GenBank/DDBJ whole genome shotgun (WGS) entry which is preliminary data.</text>
</comment>
<comment type="similarity">
    <text evidence="1">Belongs to the universal stress protein A family.</text>
</comment>
<keyword evidence="4" id="KW-1185">Reference proteome</keyword>
<sequence>MNAQRIVVGVDGSQESRRALAWAAAEAAACDGRLLVYRVYPAGLPSPAAGRSRTPARSATAVVELADPALAQALSSVRARLGGDRIEVATPTGDPGQRLLGAGGDLLVVGAPRSRAILPRVALPRPSVARSVAAGARCPVVVARPAAGTRGLFAGHVVVGVDGGTGARAALCFGFAYAARHGLPLAAVHAVGPHHETAPGDVWVDDRYAETHLAPPPAALTLLDEEVEPYTREHPEVAVKRAVHRGGAVPALRRAAAGAGLLVVGARSHGAATTLTGSTGLGAVGQAMVTHGVGPVAVVHEPDG</sequence>
<dbReference type="PRINTS" id="PR01438">
    <property type="entry name" value="UNVRSLSTRESS"/>
</dbReference>
<evidence type="ECO:0000313" key="3">
    <source>
        <dbReference type="EMBL" id="NJC73315.1"/>
    </source>
</evidence>
<accession>A0ABX0Y6Y8</accession>
<dbReference type="Gene3D" id="3.40.50.620">
    <property type="entry name" value="HUPs"/>
    <property type="match status" value="2"/>
</dbReference>
<dbReference type="SUPFAM" id="SSF52402">
    <property type="entry name" value="Adenine nucleotide alpha hydrolases-like"/>
    <property type="match status" value="2"/>
</dbReference>
<dbReference type="InterPro" id="IPR014729">
    <property type="entry name" value="Rossmann-like_a/b/a_fold"/>
</dbReference>
<name>A0ABX0Y6Y8_9ACTN</name>
<feature type="domain" description="UspA" evidence="2">
    <location>
        <begin position="156"/>
        <end position="300"/>
    </location>
</feature>
<evidence type="ECO:0000313" key="4">
    <source>
        <dbReference type="Proteomes" id="UP000722989"/>
    </source>
</evidence>
<dbReference type="InterPro" id="IPR006015">
    <property type="entry name" value="Universal_stress_UspA"/>
</dbReference>
<dbReference type="RefSeq" id="WP_167928222.1">
    <property type="nucleotide sequence ID" value="NZ_JAATVY010000028.1"/>
</dbReference>
<dbReference type="CDD" id="cd00293">
    <property type="entry name" value="USP-like"/>
    <property type="match status" value="1"/>
</dbReference>
<dbReference type="EMBL" id="JAATVY010000028">
    <property type="protein sequence ID" value="NJC73315.1"/>
    <property type="molecule type" value="Genomic_DNA"/>
</dbReference>
<evidence type="ECO:0000256" key="1">
    <source>
        <dbReference type="ARBA" id="ARBA00008791"/>
    </source>
</evidence>